<dbReference type="InterPro" id="IPR001750">
    <property type="entry name" value="ND/Mrp_TM"/>
</dbReference>
<keyword evidence="12 18" id="KW-1133">Transmembrane helix</keyword>
<evidence type="ECO:0000259" key="19">
    <source>
        <dbReference type="Pfam" id="PF00361"/>
    </source>
</evidence>
<evidence type="ECO:0000256" key="2">
    <source>
        <dbReference type="ARBA" id="ARBA00004448"/>
    </source>
</evidence>
<evidence type="ECO:0000256" key="3">
    <source>
        <dbReference type="ARBA" id="ARBA00007012"/>
    </source>
</evidence>
<feature type="transmembrane region" description="Helical" evidence="18">
    <location>
        <begin position="196"/>
        <end position="216"/>
    </location>
</feature>
<evidence type="ECO:0000256" key="18">
    <source>
        <dbReference type="RuleBase" id="RU003403"/>
    </source>
</evidence>
<keyword evidence="6" id="KW-0813">Transport</keyword>
<protein>
    <recommendedName>
        <fullName evidence="5 18">NADH-ubiquinone oxidoreductase chain 2</fullName>
        <ecNumber evidence="4 18">7.1.1.2</ecNumber>
    </recommendedName>
</protein>
<comment type="function">
    <text evidence="18">Core subunit of the mitochondrial membrane respiratory chain NADH dehydrogenase (Complex I) which catalyzes electron transfer from NADH through the respiratory chain, using ubiquinone as an electron acceptor. Essential for the catalytic activity and assembly of complex I.</text>
</comment>
<feature type="transmembrane region" description="Helical" evidence="18">
    <location>
        <begin position="310"/>
        <end position="330"/>
    </location>
</feature>
<dbReference type="EC" id="7.1.1.2" evidence="4 18"/>
<feature type="transmembrane region" description="Helical" evidence="18">
    <location>
        <begin position="268"/>
        <end position="298"/>
    </location>
</feature>
<evidence type="ECO:0000256" key="5">
    <source>
        <dbReference type="ARBA" id="ARBA00021008"/>
    </source>
</evidence>
<evidence type="ECO:0000256" key="11">
    <source>
        <dbReference type="ARBA" id="ARBA00022982"/>
    </source>
</evidence>
<evidence type="ECO:0000256" key="6">
    <source>
        <dbReference type="ARBA" id="ARBA00022448"/>
    </source>
</evidence>
<dbReference type="EMBL" id="MW619649">
    <property type="protein sequence ID" value="UPL65338.1"/>
    <property type="molecule type" value="Genomic_DNA"/>
</dbReference>
<evidence type="ECO:0000313" key="20">
    <source>
        <dbReference type="EMBL" id="UPL65338.1"/>
    </source>
</evidence>
<evidence type="ECO:0000256" key="13">
    <source>
        <dbReference type="ARBA" id="ARBA00023027"/>
    </source>
</evidence>
<accession>A0A8T9ZWK0</accession>
<dbReference type="InterPro" id="IPR050175">
    <property type="entry name" value="Complex_I_Subunit_2"/>
</dbReference>
<sequence length="331" mass="39057">MFNYSKMLFFSFLILGTLLTLNSNNWMSMWMGMELNLMSFIPLISQTKNKSNSQSMMIYFLTQSIGTSIMLFSILMILMNNNMISNNIINYMTVMSLLLKLGAAPMHMWLPEMMSNMNWLNCTILMTWQKIAPLIMLMYTNMNSSFFYIIILMSTIVGAIGAMNLSSLRKIMAYSSINHMGWIMMMMSMKMQWMKYLIIYSIMVIMQCKLFSMYNAFFINQFINNSYSLMEKYNNIIMFLSMGGLPPFLGFLPKWMVLWGMMETNITIMMMVMIMMSMITLFFYMRIVSSFILSYSMMNKWIYINKINNYWIMSILLMNLSLPVISVMTWF</sequence>
<feature type="domain" description="NADH:quinone oxidoreductase/Mrp antiporter transmembrane" evidence="19">
    <location>
        <begin position="23"/>
        <end position="280"/>
    </location>
</feature>
<geneLocation type="mitochondrion" evidence="20"/>
<keyword evidence="14 18" id="KW-0830">Ubiquinone</keyword>
<keyword evidence="13 18" id="KW-0520">NAD</keyword>
<dbReference type="InterPro" id="IPR003917">
    <property type="entry name" value="NADH_UbQ_OxRdtase_chain2"/>
</dbReference>
<evidence type="ECO:0000256" key="7">
    <source>
        <dbReference type="ARBA" id="ARBA00022660"/>
    </source>
</evidence>
<feature type="transmembrane region" description="Helical" evidence="18">
    <location>
        <begin position="146"/>
        <end position="165"/>
    </location>
</feature>
<evidence type="ECO:0000256" key="16">
    <source>
        <dbReference type="ARBA" id="ARBA00023136"/>
    </source>
</evidence>
<dbReference type="PRINTS" id="PR01436">
    <property type="entry name" value="NADHDHGNASE2"/>
</dbReference>
<comment type="function">
    <text evidence="1">Core subunit of the mitochondrial membrane respiratory chain NADH dehydrogenase (Complex I) that is believed to belong to the minimal assembly required for catalysis. Complex I functions in the transfer of electrons from NADH to the respiratory chain. The immediate electron acceptor for the enzyme is believed to be ubiquinone.</text>
</comment>
<reference evidence="20" key="1">
    <citation type="journal article" date="2022" name="Cladistics">
        <title>Diversification of the phytophagous lineages of true bugs (Insecta: Hemiptera: Heteroptera) shortly after that of the flowering plants.</title>
        <authorList>
            <person name="Ye F."/>
            <person name="Kment P."/>
            <person name="Redei D."/>
            <person name="Luo J.Y."/>
            <person name="Wang Y.H."/>
            <person name="Kuechler S.M."/>
            <person name="Zhang W.W."/>
            <person name="Chen P.P."/>
            <person name="Wu H.Y."/>
            <person name="Wu Y.Z."/>
            <person name="Sun X.Y."/>
            <person name="Ding L."/>
            <person name="Wang Y.R."/>
            <person name="Xie Q."/>
        </authorList>
    </citation>
    <scope>NUCLEOTIDE SEQUENCE</scope>
</reference>
<dbReference type="Pfam" id="PF00361">
    <property type="entry name" value="Proton_antipo_M"/>
    <property type="match status" value="1"/>
</dbReference>
<evidence type="ECO:0000256" key="10">
    <source>
        <dbReference type="ARBA" id="ARBA00022967"/>
    </source>
</evidence>
<dbReference type="PANTHER" id="PTHR46552:SF1">
    <property type="entry name" value="NADH-UBIQUINONE OXIDOREDUCTASE CHAIN 2"/>
    <property type="match status" value="1"/>
</dbReference>
<keyword evidence="16 18" id="KW-0472">Membrane</keyword>
<keyword evidence="8 18" id="KW-0812">Transmembrane</keyword>
<evidence type="ECO:0000256" key="8">
    <source>
        <dbReference type="ARBA" id="ARBA00022692"/>
    </source>
</evidence>
<evidence type="ECO:0000256" key="14">
    <source>
        <dbReference type="ARBA" id="ARBA00023075"/>
    </source>
</evidence>
<keyword evidence="10 18" id="KW-1278">Translocase</keyword>
<comment type="similarity">
    <text evidence="3 18">Belongs to the complex I subunit 2 family.</text>
</comment>
<keyword evidence="11 18" id="KW-0249">Electron transport</keyword>
<comment type="subcellular location">
    <subcellularLocation>
        <location evidence="2 18">Mitochondrion inner membrane</location>
        <topology evidence="2 18">Multi-pass membrane protein</topology>
    </subcellularLocation>
</comment>
<keyword evidence="7 18" id="KW-0679">Respiratory chain</keyword>
<keyword evidence="9 18" id="KW-0999">Mitochondrion inner membrane</keyword>
<proteinExistence type="inferred from homology"/>
<organism evidence="20">
    <name type="scientific">Piesma cf. maculatum</name>
    <dbReference type="NCBI Taxonomy" id="2931304"/>
    <lineage>
        <taxon>Eukaryota</taxon>
        <taxon>Metazoa</taxon>
        <taxon>Ecdysozoa</taxon>
        <taxon>Arthropoda</taxon>
        <taxon>Hexapoda</taxon>
        <taxon>Insecta</taxon>
        <taxon>Pterygota</taxon>
        <taxon>Neoptera</taxon>
        <taxon>Paraneoptera</taxon>
        <taxon>Hemiptera</taxon>
        <taxon>Heteroptera</taxon>
        <taxon>Panheteroptera</taxon>
        <taxon>Pentatomomorpha</taxon>
        <taxon>Lygaeoidea</taxon>
        <taxon>Piesmatidae</taxon>
        <taxon>Piesma</taxon>
    </lineage>
</organism>
<feature type="transmembrane region" description="Helical" evidence="18">
    <location>
        <begin position="57"/>
        <end position="79"/>
    </location>
</feature>
<dbReference type="GO" id="GO:0005743">
    <property type="term" value="C:mitochondrial inner membrane"/>
    <property type="evidence" value="ECO:0007669"/>
    <property type="project" value="UniProtKB-SubCell"/>
</dbReference>
<evidence type="ECO:0000256" key="4">
    <source>
        <dbReference type="ARBA" id="ARBA00012944"/>
    </source>
</evidence>
<keyword evidence="15 18" id="KW-0496">Mitochondrion</keyword>
<dbReference type="GO" id="GO:0006120">
    <property type="term" value="P:mitochondrial electron transport, NADH to ubiquinone"/>
    <property type="evidence" value="ECO:0007669"/>
    <property type="project" value="InterPro"/>
</dbReference>
<feature type="transmembrane region" description="Helical" evidence="18">
    <location>
        <begin position="91"/>
        <end position="110"/>
    </location>
</feature>
<dbReference type="GO" id="GO:0008137">
    <property type="term" value="F:NADH dehydrogenase (ubiquinone) activity"/>
    <property type="evidence" value="ECO:0007669"/>
    <property type="project" value="UniProtKB-EC"/>
</dbReference>
<evidence type="ECO:0000256" key="12">
    <source>
        <dbReference type="ARBA" id="ARBA00022989"/>
    </source>
</evidence>
<name>A0A8T9ZWK0_9HEMI</name>
<evidence type="ECO:0000256" key="9">
    <source>
        <dbReference type="ARBA" id="ARBA00022792"/>
    </source>
</evidence>
<evidence type="ECO:0000256" key="17">
    <source>
        <dbReference type="ARBA" id="ARBA00049551"/>
    </source>
</evidence>
<evidence type="ECO:0000256" key="15">
    <source>
        <dbReference type="ARBA" id="ARBA00023128"/>
    </source>
</evidence>
<dbReference type="AlphaFoldDB" id="A0A8T9ZWK0"/>
<dbReference type="PANTHER" id="PTHR46552">
    <property type="entry name" value="NADH-UBIQUINONE OXIDOREDUCTASE CHAIN 2"/>
    <property type="match status" value="1"/>
</dbReference>
<comment type="catalytic activity">
    <reaction evidence="17 18">
        <text>a ubiquinone + NADH + 5 H(+)(in) = a ubiquinol + NAD(+) + 4 H(+)(out)</text>
        <dbReference type="Rhea" id="RHEA:29091"/>
        <dbReference type="Rhea" id="RHEA-COMP:9565"/>
        <dbReference type="Rhea" id="RHEA-COMP:9566"/>
        <dbReference type="ChEBI" id="CHEBI:15378"/>
        <dbReference type="ChEBI" id="CHEBI:16389"/>
        <dbReference type="ChEBI" id="CHEBI:17976"/>
        <dbReference type="ChEBI" id="CHEBI:57540"/>
        <dbReference type="ChEBI" id="CHEBI:57945"/>
        <dbReference type="EC" id="7.1.1.2"/>
    </reaction>
</comment>
<evidence type="ECO:0000256" key="1">
    <source>
        <dbReference type="ARBA" id="ARBA00003257"/>
    </source>
</evidence>